<evidence type="ECO:0000313" key="2">
    <source>
        <dbReference type="Proteomes" id="UP000523447"/>
    </source>
</evidence>
<protein>
    <submittedName>
        <fullName evidence="1">Uncharacterized protein</fullName>
    </submittedName>
</protein>
<reference evidence="1 2" key="1">
    <citation type="submission" date="2020-04" db="EMBL/GenBank/DDBJ databases">
        <title>MicrobeNet Type strains.</title>
        <authorList>
            <person name="Nicholson A.C."/>
        </authorList>
    </citation>
    <scope>NUCLEOTIDE SEQUENCE [LARGE SCALE GENOMIC DNA]</scope>
    <source>
        <strain evidence="1 2">DSM 44445</strain>
    </source>
</reference>
<dbReference type="EMBL" id="JAAXPE010000053">
    <property type="protein sequence ID" value="NKY89624.1"/>
    <property type="molecule type" value="Genomic_DNA"/>
</dbReference>
<accession>A0A7X6M4F2</accession>
<dbReference type="RefSeq" id="WP_157171575.1">
    <property type="nucleotide sequence ID" value="NZ_CAWPHS010000049.1"/>
</dbReference>
<evidence type="ECO:0000313" key="1">
    <source>
        <dbReference type="EMBL" id="NKY89624.1"/>
    </source>
</evidence>
<organism evidence="1 2">
    <name type="scientific">Nocardia veterana</name>
    <dbReference type="NCBI Taxonomy" id="132249"/>
    <lineage>
        <taxon>Bacteria</taxon>
        <taxon>Bacillati</taxon>
        <taxon>Actinomycetota</taxon>
        <taxon>Actinomycetes</taxon>
        <taxon>Mycobacteriales</taxon>
        <taxon>Nocardiaceae</taxon>
        <taxon>Nocardia</taxon>
    </lineage>
</organism>
<sequence>MDVGMSTANGLWQQAVSGTFRLEADAAQRCARVYTRFVEETLEPQIREARISVRIEGFGGFDSARQLQEGFGTKSENMVEALNGMRDAALKMAAAYLRAGNLIADTDADNKRAIKAAIDQGKP</sequence>
<gene>
    <name evidence="1" type="ORF">HGA07_29025</name>
</gene>
<name>A0A7X6M4F2_9NOCA</name>
<keyword evidence="2" id="KW-1185">Reference proteome</keyword>
<comment type="caution">
    <text evidence="1">The sequence shown here is derived from an EMBL/GenBank/DDBJ whole genome shotgun (WGS) entry which is preliminary data.</text>
</comment>
<proteinExistence type="predicted"/>
<dbReference type="Proteomes" id="UP000523447">
    <property type="component" value="Unassembled WGS sequence"/>
</dbReference>
<dbReference type="AlphaFoldDB" id="A0A7X6M4F2"/>